<feature type="region of interest" description="Disordered" evidence="1">
    <location>
        <begin position="1222"/>
        <end position="1247"/>
    </location>
</feature>
<dbReference type="SUPFAM" id="SSF51126">
    <property type="entry name" value="Pectin lyase-like"/>
    <property type="match status" value="1"/>
</dbReference>
<keyword evidence="3" id="KW-1185">Reference proteome</keyword>
<dbReference type="InterPro" id="IPR012334">
    <property type="entry name" value="Pectin_lyas_fold"/>
</dbReference>
<gene>
    <name evidence="2" type="ORF">DN820_07175</name>
</gene>
<dbReference type="RefSeq" id="WP_138411284.1">
    <property type="nucleotide sequence ID" value="NZ_QLAG01000007.1"/>
</dbReference>
<comment type="caution">
    <text evidence="2">The sequence shown here is derived from an EMBL/GenBank/DDBJ whole genome shotgun (WGS) entry which is preliminary data.</text>
</comment>
<protein>
    <submittedName>
        <fullName evidence="2">Uncharacterized protein</fullName>
    </submittedName>
</protein>
<reference evidence="2 3" key="1">
    <citation type="journal article" date="2017" name="Eur. J. Clin. Microbiol. Infect. Dis.">
        <title>Uncommonly isolated clinical Pseudomonas: identification and phylogenetic assignation.</title>
        <authorList>
            <person name="Mulet M."/>
            <person name="Gomila M."/>
            <person name="Ramirez A."/>
            <person name="Cardew S."/>
            <person name="Moore E.R."/>
            <person name="Lalucat J."/>
            <person name="Garcia-Valdes E."/>
        </authorList>
    </citation>
    <scope>NUCLEOTIDE SEQUENCE [LARGE SCALE GENOMIC DNA]</scope>
    <source>
        <strain evidence="2 3">SD129</strain>
    </source>
</reference>
<evidence type="ECO:0000256" key="1">
    <source>
        <dbReference type="SAM" id="MobiDB-lite"/>
    </source>
</evidence>
<dbReference type="Proteomes" id="UP000306753">
    <property type="component" value="Unassembled WGS sequence"/>
</dbReference>
<dbReference type="NCBIfam" id="NF012206">
    <property type="entry name" value="LktA_tand_53"/>
    <property type="match status" value="5"/>
</dbReference>
<name>A0A5R9QGB5_9GAMM</name>
<dbReference type="NCBIfam" id="NF012204">
    <property type="entry name" value="adhes_FxxPxG"/>
    <property type="match status" value="1"/>
</dbReference>
<dbReference type="Gene3D" id="2.160.20.10">
    <property type="entry name" value="Single-stranded right-handed beta-helix, Pectin lyase-like"/>
    <property type="match status" value="1"/>
</dbReference>
<proteinExistence type="predicted"/>
<sequence>MAMQRKSSSRHGRQGAAAPYFVPNRITATLLMSIGAFPAWADNTITLHNGSYTNPLAGTSLNNLQTQTTITVTDSVTDITTGSVRGQTGFNSFGRFEVGSGNTVNLHVPGGAQNLVNLVHDAKVVINGTLNGLKDGRIGGNIIFADPHGMVVGAGGVVNVGSLTVTTPSSQGMTDLMLAATGAKVGGAALVSDAATEKLVSGLQNGDFDRSGGGAIEIRGTVNSNASINLFGASALVASGARLEAGTNAAAAVFASTVNTDGIAIGKDVARGDGSIRIVGDDRVEISGELAALMADSSGGSVRIESNKSVTLKGDALIATAGASGSNAGNVEVVAPSIKLEDRARIDTRATGAGRSGDITLAALSDISFDAADAKSLDELTDKLEAQLSDQAKPLLAATLGKAEVVIGADAVLDAGHADRDKAGDVQLTAIGFDKQMSGYADAGASIEVAGTLTGRNVDLHASSTAQVTGSLLGSLISSGALASDIENLKAAGMTDAEAWSKVLGTLGDAANQSVRAAELGTLVAEPNNWSELGALLPYLTAAIANANADVSIADGALITAYQDLSVTAQTQRLVDTGTGSIPGLNGQLPFGIGAAYGRISGQTLVDVASGATLDVGNDLSLQALSDNSLQLTSTATNSRNGNGSQASTAGFAFGMAHSDIETVARVAKGANLAVGRDVSLTALTQQKLVNDVSFKAIGEGAAGGPAIALTLYDSKTRAQFDADLVGARNLGVSAINLVEEQSNSASVQAGKGSTDFLVTQTLNTAKPLTDFLAGKVKTFFGKDPNPAETKPTESQFRLASALAIGLADHSAEAIIGSAAGSAPTLSLSGDVAVQALQRQAGLHNVAESTVNANAEKDDGTKVSLSVAAVYSQLDQQTRALIGDGTSITASRIGVGARNEQLLNLNGLDRWASMDQVFDNLKRMLPSLPEVPGMLSTTYANSTGEADKLSMAGSVSVMLNSLDATAWVGDNVRLTATGDAGSWNSTPLVGLEPALGADGQELTSSKALRDLSWQWEAPLSVEASNEIQQLGITGNFWWGLFNNNAEDGGAVGAGVNVQITGNQAVAGIGANGSVTAERVQVKAEQDELIIGISPAAGKGASVAGNGAVVVNVVDSTVRASIHNSTAVEAGQVGVEADHRIGLWSAAGALSASENTGVGASVAVNVLHTDVHALVGNNQAWRPKVLGDGLASDTRATWQVDEVLVNAQSSGQAGAFSVAGALARTEEEQQAQDETAAKDGGANSGSSKLAESLGDALLQTLTNGITAVEGGLATAKAEATKVKDTIVEVPDKLKGYWDKLAGMLSGSGEGGDQGTGQKLSLAIAGSGSVNVSGQKSRAHLGDIVLDPRDPAKGSKVTMLALNQTHQLSGAGGGALTLAGGQKSEFSSAIAGAVAYNHLYNVTEALLENATLNDNDLLKVEAASGGDQVAMGLGLAVASGGQKNVGVALSGSGAVVDNTTRAAVVDSQVHQRGASSDGIAVTAYDRSRLLIGGGAFAGSTTKGGSAGGSLALGVVTNRLQAEWLGSTATGFGRLDISADSASRVLAGALAGAVATGEESGAGAGSMFVVVLDNEVSARSGASASGDSSLTGGAVNVNARSVAGAQALDGLFDSAAQATLADTGLDLDGATTTAGIDATVETDDDLFAEGEDTGATTSHRLFTGDLAGEAVLGIAGSLAATGGKAGVGGALGVVYTGSRYSASVADTAIDLSGDLNIEARNNTDVLAAAVGAAGGTGSGISGSATVVIARGSVEASLDMTGRTLKADDLRVSAVKRGGAYSLAGNISGSSQNASVGGAVSLSDMQQQASALVRNGHYQLTGDATLTAAQESRVITGALSGAVSGSGVAVGGALTYNRIADTTDALMQNVQMSARNLAIHASQPDLGASIWSVAFNLAAAGGTAGVGAGVAVNLIDAKRSAELQGSTVNLSGSATLGSSLDGEIWGLGVDAAGGQTAGVGGSVVVNHIDGSDRVAVSDSTLTSSGAGQALTLDASGGNGLTIASLTGSIKGGGTAAVGGAISVNRIGADRTALIKDSTIGGFSSASLASGVDQAVYSIAVAGGGAGNVAVNGSSTTNILEGEERAAVEGGSLNVGTLNLSAAIGERTVWSLAGAISGAGTVAVGVANANNLIQARRTAEVTGASLTLDGALGIEAGGAAHIRSAAVGGGGAGTAAVGASVAVNLIEGSEQALLKNATVTGARAVTVEVVRGDADIQTLAGNVQGAGTGAGAGAVAVSTVNQRREARIVDSQLNLGAAAARVEAATRATITTLAVSGAGAGTGAVAFSNTSNNIAARTLASVENSGGSAGRLSILASDTSSIYAGAGGVAGAGTAAVGGATAINRVDSEIEARMTGSRAAGWDLTNLLIDADSAATIHSAAVSGGGAGNVAVMGSSATNLIKTQALAHIGGGAQVVAQHNVAVTASNLDTITSLAGALVGSGNASVGASVTVNLIESQTRAYIDGATTDVSALGKDANDTLTVDSGELLGAPSEAHSYWADSGQFNPVPNLAIGTRQITGLAVQASSVQQVGQMAVTASASFVPLYSGAAAGLSNTNVIAGASEAYIDSARINQAAGAGNAQQVRVGASSHSFSAGYLASAAFSLGAVALSGTLDTTTISRRSAAYLHGVTLNSRGETAVEASSSQSASSLIASAGGGIVGAAGSTVLMILDGETEARIGGGSQLDVGSLRVGASAVQRLSPNAGAFAGGAAGVGGSFAMLYNQSQTRAWIGEALGAPLSAANTQVKGGAVSIEAENNTHLLLNVAGVSAGGVAVAGSAAVSVIETVTEAGASQADFGTDAQQVASLSILARDTLRALSNAGSLTAGGVSMGGSANVLVANSATRALFDRSSLRATGAFSLKALREGDIQLNTVTGGAGGTALGGAIGLLLLGSGATSVTTSDASVDAMDELNKGGNGTLSQADRLSSADKIGAISYQDYVWNEATQRYELVEVCDGSAQAGVNDASRRSLGDRLDGGSLRRHETLARASDSSIVTGGASEVLAQDRLSASNLVGNAVLGYSGAAGAAFALTLSNAQVAAELIGSSLNTASLDLKAQALALKGGAPAVTVDAISGAGGFGVGLGAAVGVALMNNSVGATLGGTLATRGSLNGLASDTQGVQVRSFGAAAGGLVGAGLVLGVAEHNSDVSLEVVDGASLSATDIDLSSLSQGPVTLTARGGAGGILAGVNASVLVAQDRSRAHLKVGGDAALNASDTLSLTAHAAPQVSADSLGISLGGYLSAGATIVDALANAEASLLVGSNARLQARSAMLASQIGRNGNQDTVNVKGLGISGGVGVSANAVVATARNTSRSLLQSDDSSRFVGLGGDWSFVASTDVRQRAQTEGYAAGLLTLGAHVARATADTATRAEIGGLFGGAIGTLAVNASAAVDNEARSTAGQGGLVSGAASVASTRDHSTTLAQLYTRGLDGTSAALFNAVALGALHRSHFNAYVDSINASLVGASGAHADNSLQVATTAELRGGSRLESYAYEQVSRTEVDKSGGDHQVRSGSGGVIDAAAAQSISNIAINTRSLIGDGVHLHLIGDFRTPKNLLVQAYNQVYARDLVKLDSGGAIAVALAKSQIDVSQADASVIVGSGADLLSIGDIILSASGKYDVDARANGKTYGLAGAAQGYSLASVDADYQVTINGNATLLGYGDIRLYAGQSASGSSNQATLTARTDLWNNTAFPVRTKPDADAIYRRSASITVAGGAEVNSVGDVYAYADRGYGNLLGKGVAKDLYTEALNAIGLSVEITSGRQVNDAGGVVRVDGALNSGYYNKRQVHISGLEYWVDGQKVSLDQLAGMQLSEDSTVEVRPTVTTSDDNITYRLVEGTYSQYISARVAQLNKQLADYGLSPTERTAMQAELNLLQKSLDALFAEMGGDASEGASLSRDQKIQIFELDPILAKPGNVFVTGDALIGSGRLNAPGDAEISVINDSSAFLRILGLEIPHREGGQLLFNRAALDSAAAIDTANAAAYKNQANFSSIIVSGNSPEPRVTVTNSYNPATGIAGHDGLRAPAPDIYIDGRIFNQRGLVSVTAAYGSVYANADIRGKTLAISAGRDFVLNSEDAFFHVGGDPATNNNGSKLTAPAAGSGVVAGNNVVISAQYLNINGLIQSGVANWNAAIEGSTELTARIDAARVAYQSGKGPAVIQLQTTDARSGRLGYSYDLANETLVLDAVEVAGGYMELTGYIMSTGNGQLSVLDGYSQVSVSNASGYTLGLSGIDLGTGTQGTLRINDVRRDNGGNEYVWSSIYTRGLDSASGQYRVHLQQGLSAEVLNASRTAVGSGRDAVYNPVSGRSYVWLTGQDQTATTVETRYKDSFWGAFNVGDGTLYHSETWSSGERPIDGAEYMGSVGGSQAAGDILRSSETYNTGDDPNVSTENWTTCKVRVLWCQVKRSWMKATTVQGQKVVNRYSVRADNPVNISFIGADSGNIGVTSSSDVVLLGSLFNQNGNTSITSGGRITQASSDLVVQAQDLTLDAHQGIGTANQGLMVQVGRNLAASSDHGDINLQGLNGGLHLTRLEATRGNVSLSAQGNITTGAGTVIKGHAISLVSTHGSIGAAGALVNIDTNADNGWLTTLPATLKASAVDGIFLNEVSGDLLVDQVIAGGDVHLRVADGDLLDANTSLSYDERSLAELQDLWADMGLTGQAARDALEQQTVALEQAGQHSYERYWQLRTDALSGEATVFDLDQVKLGAGQIAQLKAQNWSDAQIASEQARLDADYLALHERFGGTTYDPSFKYSLGAAELAQLEKTAEWSEDQLQYSVSAALLSRGTDTQVKVEEMNVQGRNITLQANRVGQVLADDVLIDLNVGIGNLSKAQLAALAGAELDDVYFDDPNDQTRMRIVQRDDLNISASGTITVTAQHDVYLGGEHDFNLYDVQGDTVRIKTDGNIESARGSTVVVRGHDVVLESSNGSIGGQGSLHIDVSGDLTARARLLNLSQAGDLSIQRLTGLDSLTLNVGGQLKASGQNGEHLLGGAILVTAGGDMGEAGNRIQLNSQAENLTLDIGGDAWIGGIQDVALQPGNLSFGDVSVGGRLDIADAVSVTQHGDWSLGSLVLELGGNWSMDTGTRLDTLDGLQATVAGNATLGDLSASAAGADVVIAARQLLGNAAGVRWQAADRLQLTTTDGSGGFGDIGRADRHALLDAHILQVRAAGQLFADLTGNVAAGYLISQGDQTLNTLASLSLDSLRSEAGRVHLQGDGLLGVGTLEADGDIDLSGSGLSLALGTVTSAEGDVRLMIGGDATVDDLRVETGRLAVNAHHLSLGRATVAQDTGMTLAGDLTLGELTGKGLWTLQAANAAIGTARLAGDVTQMVGGTLAMDRLESGGNWNLAGHDARIGDVEATGTADLDLGGDLQLDSLVARDSRFELGSGSAIGALTIDGDLNLKVAGLLDLDSADVTGLVALTHTGAAGTALRYGTLNVGETLTVTGAGDWTGGRATVDDDVRFDVGSADVEALTSGAGLLSLKASGRFAAGELTSLTQSVNLLAGSAVLGDVAAASELTVLTDGDLSIQTGRSGGDLRLSTVAGSLGTIRFGTLADPDDPGVLVPAHLTSDTNIYVETDGDVFGGNAEARQLVRIVGRNLFFGRAQSLEEDVFLQSTGPMEQGEGNITGLLVDAKRDVGIIANGDLSMPTVKFGGTYSLKAGRDLVVGVGRDLDISGYAEAGRDLLFTIAGKVDLQGVKAGRHVSIESGQSINVQETVTAGGDVVLRAASGDITVGGGIHSTGAAYEGQPLNGNVLVIASGDVTTPVITAASGGIDVQGHSLRVADLSAADDIALLARGLIDVRGTSQSGGSQYWQADESIHFARLLADGQALLDSLLDTRGSLLKADQGARAAAGWRAATASPASIHLDEVEAPTLSLWAGDLIRVGDARLGQSVDLHGRDVALYGRHTGNGQLNLWVTGSGKAFTERLVLDLQAADVLAPQIHAVDSRINVSGDRLDIVDARGVDLMAVTTRQASVMIDNLSPAYRSQADVQLYELDKAFALKQDGLTSTTSAYVVHRRITHQVLVPNFDEKHTPAPGNDVLVQGVSAARYSEQQLSGELTRRRLAPAPTPAVVQWSNGGDWLADWNLQPAAVRLNLDVTADGGESEVAEWEL</sequence>
<accession>A0A5R9QGB5</accession>
<dbReference type="EMBL" id="QLAG01000007">
    <property type="protein sequence ID" value="TLX64090.1"/>
    <property type="molecule type" value="Genomic_DNA"/>
</dbReference>
<organism evidence="2 3">
    <name type="scientific">Stutzerimonas nosocomialis</name>
    <dbReference type="NCBI Taxonomy" id="1056496"/>
    <lineage>
        <taxon>Bacteria</taxon>
        <taxon>Pseudomonadati</taxon>
        <taxon>Pseudomonadota</taxon>
        <taxon>Gammaproteobacteria</taxon>
        <taxon>Pseudomonadales</taxon>
        <taxon>Pseudomonadaceae</taxon>
        <taxon>Stutzerimonas</taxon>
    </lineage>
</organism>
<dbReference type="InterPro" id="IPR047881">
    <property type="entry name" value="LktA_repeat"/>
</dbReference>
<evidence type="ECO:0000313" key="2">
    <source>
        <dbReference type="EMBL" id="TLX64090.1"/>
    </source>
</evidence>
<evidence type="ECO:0000313" key="3">
    <source>
        <dbReference type="Proteomes" id="UP000306753"/>
    </source>
</evidence>
<dbReference type="InterPro" id="IPR011050">
    <property type="entry name" value="Pectin_lyase_fold/virulence"/>
</dbReference>